<comment type="similarity">
    <text evidence="1">Belongs to the carbohydrate kinase PfkB family.</text>
</comment>
<proteinExistence type="inferred from homology"/>
<accession>A0A429ZT47</accession>
<evidence type="ECO:0000256" key="1">
    <source>
        <dbReference type="ARBA" id="ARBA00010688"/>
    </source>
</evidence>
<dbReference type="Proteomes" id="UP000287239">
    <property type="component" value="Unassembled WGS sequence"/>
</dbReference>
<dbReference type="PANTHER" id="PTHR43320:SF2">
    <property type="entry name" value="2-DEHYDRO-3-DEOXYGLUCONOKINASE_2-DEHYDRO-3-DEOXYGALACTONOKINASE"/>
    <property type="match status" value="1"/>
</dbReference>
<dbReference type="GeneID" id="98567614"/>
<gene>
    <name evidence="5" type="ORF">CBF35_04470</name>
</gene>
<evidence type="ECO:0000259" key="4">
    <source>
        <dbReference type="Pfam" id="PF00294"/>
    </source>
</evidence>
<feature type="domain" description="Carbohydrate kinase PfkB" evidence="4">
    <location>
        <begin position="5"/>
        <end position="311"/>
    </location>
</feature>
<reference evidence="5 6" key="1">
    <citation type="submission" date="2017-05" db="EMBL/GenBank/DDBJ databases">
        <title>Vagococcus spp. assemblies.</title>
        <authorList>
            <person name="Gulvik C.A."/>
        </authorList>
    </citation>
    <scope>NUCLEOTIDE SEQUENCE [LARGE SCALE GENOMIC DNA]</scope>
    <source>
        <strain evidence="5 6">NCFB 2777</strain>
    </source>
</reference>
<dbReference type="Pfam" id="PF00294">
    <property type="entry name" value="PfkB"/>
    <property type="match status" value="1"/>
</dbReference>
<comment type="caution">
    <text evidence="5">The sequence shown here is derived from an EMBL/GenBank/DDBJ whole genome shotgun (WGS) entry which is preliminary data.</text>
</comment>
<dbReference type="Gene3D" id="3.40.1190.20">
    <property type="match status" value="1"/>
</dbReference>
<dbReference type="CDD" id="cd01166">
    <property type="entry name" value="KdgK"/>
    <property type="match status" value="1"/>
</dbReference>
<evidence type="ECO:0000313" key="6">
    <source>
        <dbReference type="Proteomes" id="UP000287239"/>
    </source>
</evidence>
<evidence type="ECO:0000256" key="3">
    <source>
        <dbReference type="ARBA" id="ARBA00022777"/>
    </source>
</evidence>
<dbReference type="InterPro" id="IPR011611">
    <property type="entry name" value="PfkB_dom"/>
</dbReference>
<dbReference type="EMBL" id="NGJU01000005">
    <property type="protein sequence ID" value="RST96832.1"/>
    <property type="molecule type" value="Genomic_DNA"/>
</dbReference>
<keyword evidence="3" id="KW-0418">Kinase</keyword>
<dbReference type="PANTHER" id="PTHR43320">
    <property type="entry name" value="SUGAR KINASE"/>
    <property type="match status" value="1"/>
</dbReference>
<dbReference type="AlphaFoldDB" id="A0A429ZT47"/>
<sequence>MEKKKRVLAFGEVMLRIAMDNYQMLEQTKDARLNFTGTGLNVLSGISHFGHETLLLTQLPDNRLGEAAKAEIRKLGISDRYCKQAGNHLGIYILEQGFGNRPSEVTYLDRIHSSFGISQWSQAEMAAAIAEVDLVHICGISLVITEETRQAAFTLAKLAKAQNKQVCFDFNYRPSLNTTNELAWVREQYEKILPFADIVIGGERDLRELLGVEGADFQSLSANFIKEYQVAYFVGTNRSNRENQRYLTGFVASGKGLYYSPEYPVYVFDRVGTGDAFAAGIITAVLEDWQEAAMVELATVSAVLSHTTLGDSPIVTRKQVELFIENQFIDIVR</sequence>
<dbReference type="InterPro" id="IPR052700">
    <property type="entry name" value="Carb_kinase_PfkB-like"/>
</dbReference>
<protein>
    <recommendedName>
        <fullName evidence="4">Carbohydrate kinase PfkB domain-containing protein</fullName>
    </recommendedName>
</protein>
<dbReference type="OrthoDB" id="9813569at2"/>
<dbReference type="RefSeq" id="WP_126778791.1">
    <property type="nucleotide sequence ID" value="NZ_NGJU01000005.1"/>
</dbReference>
<keyword evidence="2" id="KW-0808">Transferase</keyword>
<name>A0A429ZT47_9ENTE</name>
<dbReference type="GO" id="GO:0016301">
    <property type="term" value="F:kinase activity"/>
    <property type="evidence" value="ECO:0007669"/>
    <property type="project" value="UniProtKB-KW"/>
</dbReference>
<dbReference type="SUPFAM" id="SSF53613">
    <property type="entry name" value="Ribokinase-like"/>
    <property type="match status" value="1"/>
</dbReference>
<evidence type="ECO:0000256" key="2">
    <source>
        <dbReference type="ARBA" id="ARBA00022679"/>
    </source>
</evidence>
<organism evidence="5 6">
    <name type="scientific">Vagococcus salmoninarum</name>
    <dbReference type="NCBI Taxonomy" id="2739"/>
    <lineage>
        <taxon>Bacteria</taxon>
        <taxon>Bacillati</taxon>
        <taxon>Bacillota</taxon>
        <taxon>Bacilli</taxon>
        <taxon>Lactobacillales</taxon>
        <taxon>Enterococcaceae</taxon>
        <taxon>Vagococcus</taxon>
    </lineage>
</organism>
<dbReference type="InterPro" id="IPR029056">
    <property type="entry name" value="Ribokinase-like"/>
</dbReference>
<keyword evidence="6" id="KW-1185">Reference proteome</keyword>
<evidence type="ECO:0000313" key="5">
    <source>
        <dbReference type="EMBL" id="RST96832.1"/>
    </source>
</evidence>